<dbReference type="InterPro" id="IPR011049">
    <property type="entry name" value="Serralysin-like_metalloprot_C"/>
</dbReference>
<evidence type="ECO:0000313" key="2">
    <source>
        <dbReference type="EMBL" id="MDO7845074.1"/>
    </source>
</evidence>
<keyword evidence="1" id="KW-0732">Signal</keyword>
<organism evidence="2 3">
    <name type="scientific">Hymenobacter mellowenesis</name>
    <dbReference type="NCBI Taxonomy" id="3063995"/>
    <lineage>
        <taxon>Bacteria</taxon>
        <taxon>Pseudomonadati</taxon>
        <taxon>Bacteroidota</taxon>
        <taxon>Cytophagia</taxon>
        <taxon>Cytophagales</taxon>
        <taxon>Hymenobacteraceae</taxon>
        <taxon>Hymenobacter</taxon>
    </lineage>
</organism>
<name>A0ABT9A6U3_9BACT</name>
<sequence>MKLRLPLLAAVAALPFAAQAQNIGIGTTTPNAKAALEISATNKGLLIPRLTQAQRTGITAPPDGLMVFQTDNTTGFWYAFGGSWVNIPNANTATPTGTAGGVLSGTYPNPGLANNAVTNAAVADDAIGIAELSATGTASATTFLRGDNTWAVPAGGTPTGTAGGDLTGTYPNPTVAASAITSTKLADDAVTIPKLSATGTASATTYLRGDNTWATIPSSNGWSLSGNTLDGTQFIGSLNNEDFVVRRNNAEAFRVYSNGRVSLGNNTPSASSVLLGFNAGVGLTTAVYNVVIGARAGEAINNSASTFIGYGAGQSTTGGSNTLLGYYAGNKLTTGTNNVFIGNQTAYNANISITGINNIAIGTSSGSSLTSNTNNILLGGNAQADAGLYDAYAIGNNASVSQANSLVIGNERGTNDAVSVGIGTATPNSTLQVNGTFAVGVVNGFGGGTSGGANSIDQGTTQATTIIGGYYGLTPTGTSNQYYLLPNPTRCPGRIYYLRNNSAGTSAFLLTTGGSIYGASSSSAVPSSTGYELRPNAASKTVVAISDGINWTVGYLN</sequence>
<dbReference type="Proteomes" id="UP001167796">
    <property type="component" value="Unassembled WGS sequence"/>
</dbReference>
<evidence type="ECO:0008006" key="4">
    <source>
        <dbReference type="Google" id="ProtNLM"/>
    </source>
</evidence>
<feature type="chain" id="PRO_5047099678" description="Trimeric autotransporter adhesin YadA-like head domain-containing protein" evidence="1">
    <location>
        <begin position="21"/>
        <end position="557"/>
    </location>
</feature>
<protein>
    <recommendedName>
        <fullName evidence="4">Trimeric autotransporter adhesin YadA-like head domain-containing protein</fullName>
    </recommendedName>
</protein>
<dbReference type="RefSeq" id="WP_305009750.1">
    <property type="nucleotide sequence ID" value="NZ_JAUQSX010000001.1"/>
</dbReference>
<gene>
    <name evidence="2" type="ORF">Q5H92_01805</name>
</gene>
<comment type="caution">
    <text evidence="2">The sequence shown here is derived from an EMBL/GenBank/DDBJ whole genome shotgun (WGS) entry which is preliminary data.</text>
</comment>
<reference evidence="2" key="1">
    <citation type="submission" date="2023-07" db="EMBL/GenBank/DDBJ databases">
        <authorList>
            <person name="Kim M.K."/>
        </authorList>
    </citation>
    <scope>NUCLEOTIDE SEQUENCE</scope>
    <source>
        <strain evidence="2">M29</strain>
    </source>
</reference>
<keyword evidence="3" id="KW-1185">Reference proteome</keyword>
<dbReference type="Gene3D" id="2.150.10.10">
    <property type="entry name" value="Serralysin-like metalloprotease, C-terminal"/>
    <property type="match status" value="1"/>
</dbReference>
<accession>A0ABT9A6U3</accession>
<proteinExistence type="predicted"/>
<feature type="signal peptide" evidence="1">
    <location>
        <begin position="1"/>
        <end position="20"/>
    </location>
</feature>
<evidence type="ECO:0000256" key="1">
    <source>
        <dbReference type="SAM" id="SignalP"/>
    </source>
</evidence>
<evidence type="ECO:0000313" key="3">
    <source>
        <dbReference type="Proteomes" id="UP001167796"/>
    </source>
</evidence>
<dbReference type="EMBL" id="JAUQSX010000001">
    <property type="protein sequence ID" value="MDO7845074.1"/>
    <property type="molecule type" value="Genomic_DNA"/>
</dbReference>